<gene>
    <name evidence="8" type="ORF">O3P69_002285</name>
</gene>
<evidence type="ECO:0000256" key="3">
    <source>
        <dbReference type="ARBA" id="ARBA00022833"/>
    </source>
</evidence>
<organism evidence="8 9">
    <name type="scientific">Scylla paramamosain</name>
    <name type="common">Mud crab</name>
    <dbReference type="NCBI Taxonomy" id="85552"/>
    <lineage>
        <taxon>Eukaryota</taxon>
        <taxon>Metazoa</taxon>
        <taxon>Ecdysozoa</taxon>
        <taxon>Arthropoda</taxon>
        <taxon>Crustacea</taxon>
        <taxon>Multicrustacea</taxon>
        <taxon>Malacostraca</taxon>
        <taxon>Eumalacostraca</taxon>
        <taxon>Eucarida</taxon>
        <taxon>Decapoda</taxon>
        <taxon>Pleocyemata</taxon>
        <taxon>Brachyura</taxon>
        <taxon>Eubrachyura</taxon>
        <taxon>Portunoidea</taxon>
        <taxon>Portunidae</taxon>
        <taxon>Portuninae</taxon>
        <taxon>Scylla</taxon>
    </lineage>
</organism>
<feature type="domain" description="MYND-type" evidence="7">
    <location>
        <begin position="43"/>
        <end position="79"/>
    </location>
</feature>
<dbReference type="CDD" id="cd20071">
    <property type="entry name" value="SET_SMYD"/>
    <property type="match status" value="1"/>
</dbReference>
<dbReference type="GO" id="GO:0008170">
    <property type="term" value="F:N-methyltransferase activity"/>
    <property type="evidence" value="ECO:0007669"/>
    <property type="project" value="UniProtKB-ARBA"/>
</dbReference>
<evidence type="ECO:0000256" key="2">
    <source>
        <dbReference type="ARBA" id="ARBA00022771"/>
    </source>
</evidence>
<evidence type="ECO:0000256" key="4">
    <source>
        <dbReference type="PROSITE-ProRule" id="PRU00134"/>
    </source>
</evidence>
<dbReference type="InterPro" id="IPR046341">
    <property type="entry name" value="SET_dom_sf"/>
</dbReference>
<dbReference type="InterPro" id="IPR002893">
    <property type="entry name" value="Znf_MYND"/>
</dbReference>
<reference evidence="8 9" key="1">
    <citation type="submission" date="2023-03" db="EMBL/GenBank/DDBJ databases">
        <title>High-quality genome of Scylla paramamosain provides insights in environmental adaptation.</title>
        <authorList>
            <person name="Zhang L."/>
        </authorList>
    </citation>
    <scope>NUCLEOTIDE SEQUENCE [LARGE SCALE GENOMIC DNA]</scope>
    <source>
        <strain evidence="8">LZ_2023a</strain>
        <tissue evidence="8">Muscle</tissue>
    </source>
</reference>
<dbReference type="SUPFAM" id="SSF144232">
    <property type="entry name" value="HIT/MYND zinc finger-like"/>
    <property type="match status" value="1"/>
</dbReference>
<dbReference type="Pfam" id="PF00856">
    <property type="entry name" value="SET"/>
    <property type="match status" value="1"/>
</dbReference>
<dbReference type="SUPFAM" id="SSF82199">
    <property type="entry name" value="SET domain"/>
    <property type="match status" value="1"/>
</dbReference>
<evidence type="ECO:0000313" key="8">
    <source>
        <dbReference type="EMBL" id="KAK8407628.1"/>
    </source>
</evidence>
<proteinExistence type="predicted"/>
<dbReference type="Gene3D" id="2.170.270.10">
    <property type="entry name" value="SET domain"/>
    <property type="match status" value="1"/>
</dbReference>
<dbReference type="GO" id="GO:0008270">
    <property type="term" value="F:zinc ion binding"/>
    <property type="evidence" value="ECO:0007669"/>
    <property type="project" value="UniProtKB-KW"/>
</dbReference>
<dbReference type="EMBL" id="JARAKH010000001">
    <property type="protein sequence ID" value="KAK8407628.1"/>
    <property type="molecule type" value="Genomic_DNA"/>
</dbReference>
<dbReference type="Pfam" id="PF01753">
    <property type="entry name" value="zf-MYND"/>
    <property type="match status" value="1"/>
</dbReference>
<dbReference type="Proteomes" id="UP001487740">
    <property type="component" value="Unassembled WGS sequence"/>
</dbReference>
<feature type="compositionally biased region" description="Low complexity" evidence="5">
    <location>
        <begin position="395"/>
        <end position="408"/>
    </location>
</feature>
<keyword evidence="9" id="KW-1185">Reference proteome</keyword>
<dbReference type="GO" id="GO:0008757">
    <property type="term" value="F:S-adenosylmethionine-dependent methyltransferase activity"/>
    <property type="evidence" value="ECO:0007669"/>
    <property type="project" value="UniProtKB-ARBA"/>
</dbReference>
<dbReference type="PANTHER" id="PTHR46455:SF1">
    <property type="entry name" value="SET AND MYND DOMAIN CONTAINING, ARTHROPOD-SPECIFIC, MEMBER 2"/>
    <property type="match status" value="1"/>
</dbReference>
<dbReference type="GO" id="GO:0008276">
    <property type="term" value="F:protein methyltransferase activity"/>
    <property type="evidence" value="ECO:0007669"/>
    <property type="project" value="UniProtKB-ARBA"/>
</dbReference>
<evidence type="ECO:0000313" key="9">
    <source>
        <dbReference type="Proteomes" id="UP001487740"/>
    </source>
</evidence>
<protein>
    <recommendedName>
        <fullName evidence="10">Protein msta</fullName>
    </recommendedName>
</protein>
<evidence type="ECO:0000256" key="5">
    <source>
        <dbReference type="SAM" id="MobiDB-lite"/>
    </source>
</evidence>
<name>A0AAW0V7F1_SCYPA</name>
<evidence type="ECO:0000259" key="7">
    <source>
        <dbReference type="PROSITE" id="PS50865"/>
    </source>
</evidence>
<evidence type="ECO:0008006" key="10">
    <source>
        <dbReference type="Google" id="ProtNLM"/>
    </source>
</evidence>
<dbReference type="Gene3D" id="1.25.40.10">
    <property type="entry name" value="Tetratricopeptide repeat domain"/>
    <property type="match status" value="1"/>
</dbReference>
<sequence length="620" mass="68962">MPGESHADVPDAVPLQVAMEASALVTSNGHESSPSEPAKTLTCSECSKTATVVCGGCWIVGFCSRDHQLTGWTKHRPKCRPWRVSSSLDLGRFMVATRDIAAGEVLMKDEPLLIGPKMMTEPVCLACYRPVNGEYICQDCGFPLCSSDCEGTDDHEPECRAVQDSGIPVKVSMFGEVNSMYECITPLRILSLREKIPSLWNKIMTLESNCDMREGTEVAAITQQTVIDIIHNRLNLEEDYNTEVIERVLGILDTNAFEIRLPDSSILGVYQKGSLLEHDCIPNTHRTFDADLNLIVRAAVPIKRGQHLTSCYTESLSTTGVRQEHLRSTKYFTCACKRCRDPTELKTFTSAMKCSECVEKQEEEAKQKRAAERASRGRGGTRGAKRGGVASRISQFQSGAQGGSSISQAEEETVKGPWIVPQDPLSPSSTWACLSCGNPANDGYPERMTSVMQEEAEELEEANPSVEACESFLKKWDNTFHSNHATFLNIKYVLLHLYGSEEGYELEEMTPIHLARKEELCQEVLKVADVIQPGISRLRGSVLYELYQALFYKTRALSLVGAATSEQARRMAMEALTALKECARVLCYEPEVQPEGQLGLEAKEEIKILQKWIKEEGWKY</sequence>
<dbReference type="PROSITE" id="PS01360">
    <property type="entry name" value="ZF_MYND_1"/>
    <property type="match status" value="1"/>
</dbReference>
<feature type="domain" description="SET" evidence="6">
    <location>
        <begin position="80"/>
        <end position="313"/>
    </location>
</feature>
<dbReference type="InterPro" id="IPR001214">
    <property type="entry name" value="SET_dom"/>
</dbReference>
<comment type="caution">
    <text evidence="8">The sequence shown here is derived from an EMBL/GenBank/DDBJ whole genome shotgun (WGS) entry which is preliminary data.</text>
</comment>
<evidence type="ECO:0000259" key="6">
    <source>
        <dbReference type="PROSITE" id="PS50280"/>
    </source>
</evidence>
<keyword evidence="1" id="KW-0479">Metal-binding</keyword>
<dbReference type="AlphaFoldDB" id="A0AAW0V7F1"/>
<dbReference type="Gene3D" id="1.10.220.160">
    <property type="match status" value="1"/>
</dbReference>
<dbReference type="PANTHER" id="PTHR46455">
    <property type="entry name" value="SET AND MYND DOMAIN CONTAINING, ARTHROPOD-SPECIFIC, MEMBER 4, ISOFORM A"/>
    <property type="match status" value="1"/>
</dbReference>
<keyword evidence="3" id="KW-0862">Zinc</keyword>
<keyword evidence="2 4" id="KW-0863">Zinc-finger</keyword>
<dbReference type="InterPro" id="IPR011990">
    <property type="entry name" value="TPR-like_helical_dom_sf"/>
</dbReference>
<feature type="region of interest" description="Disordered" evidence="5">
    <location>
        <begin position="395"/>
        <end position="414"/>
    </location>
</feature>
<accession>A0AAW0V7F1</accession>
<evidence type="ECO:0000256" key="1">
    <source>
        <dbReference type="ARBA" id="ARBA00022723"/>
    </source>
</evidence>
<dbReference type="PROSITE" id="PS50865">
    <property type="entry name" value="ZF_MYND_2"/>
    <property type="match status" value="1"/>
</dbReference>
<dbReference type="Gene3D" id="6.10.140.2220">
    <property type="match status" value="2"/>
</dbReference>
<dbReference type="PROSITE" id="PS50280">
    <property type="entry name" value="SET"/>
    <property type="match status" value="1"/>
</dbReference>
<feature type="region of interest" description="Disordered" evidence="5">
    <location>
        <begin position="368"/>
        <end position="390"/>
    </location>
</feature>
<dbReference type="InterPro" id="IPR053010">
    <property type="entry name" value="SET_SmydA-8"/>
</dbReference>